<dbReference type="Proteomes" id="UP000005615">
    <property type="component" value="Unassembled WGS sequence"/>
</dbReference>
<organism evidence="1 2">
    <name type="scientific">Aequoribacter fuscus</name>
    <dbReference type="NCBI Taxonomy" id="2518989"/>
    <lineage>
        <taxon>Bacteria</taxon>
        <taxon>Pseudomonadati</taxon>
        <taxon>Pseudomonadota</taxon>
        <taxon>Gammaproteobacteria</taxon>
        <taxon>Cellvibrionales</taxon>
        <taxon>Halieaceae</taxon>
        <taxon>Aequoribacter</taxon>
    </lineage>
</organism>
<dbReference type="AlphaFoldDB" id="F3L5J4"/>
<gene>
    <name evidence="1" type="ORF">IMCC3088_157</name>
</gene>
<keyword evidence="2" id="KW-1185">Reference proteome</keyword>
<name>F3L5J4_9GAMM</name>
<evidence type="ECO:0000313" key="1">
    <source>
        <dbReference type="EMBL" id="EGG28402.1"/>
    </source>
</evidence>
<accession>F3L5J4</accession>
<evidence type="ECO:0000313" key="2">
    <source>
        <dbReference type="Proteomes" id="UP000005615"/>
    </source>
</evidence>
<proteinExistence type="predicted"/>
<reference evidence="1 2" key="1">
    <citation type="journal article" date="2011" name="J. Bacteriol.">
        <title>Genome sequence of strain IMCC3088, a proteorhodopsin-containing marine bacterium belonging to the OM60/NOR5 clade.</title>
        <authorList>
            <person name="Jang Y."/>
            <person name="Oh H.M."/>
            <person name="Kang I."/>
            <person name="Lee K."/>
            <person name="Yang S.J."/>
            <person name="Cho J.C."/>
        </authorList>
    </citation>
    <scope>NUCLEOTIDE SEQUENCE [LARGE SCALE GENOMIC DNA]</scope>
    <source>
        <strain evidence="1 2">IMCC3088</strain>
    </source>
</reference>
<sequence>MTEHSTTLKPSAEMTEKELREELDYLRAENAVLKKLEALAQARKKKAKKRP</sequence>
<dbReference type="EMBL" id="AEIG01000114">
    <property type="protein sequence ID" value="EGG28402.1"/>
    <property type="molecule type" value="Genomic_DNA"/>
</dbReference>
<comment type="caution">
    <text evidence="1">The sequence shown here is derived from an EMBL/GenBank/DDBJ whole genome shotgun (WGS) entry which is preliminary data.</text>
</comment>
<protein>
    <submittedName>
        <fullName evidence="1">Transposase, orfA, IS3/IS911 family protein</fullName>
    </submittedName>
</protein>